<proteinExistence type="predicted"/>
<dbReference type="EMBL" id="CACTIH010009071">
    <property type="protein sequence ID" value="CAA3022530.1"/>
    <property type="molecule type" value="Genomic_DNA"/>
</dbReference>
<feature type="region of interest" description="Disordered" evidence="1">
    <location>
        <begin position="77"/>
        <end position="108"/>
    </location>
</feature>
<sequence length="464" mass="53040">MTRSSSANRPKKSEGKSSGSADKWKAEQIREDSPSKRHKPSGSVPSKNAKKMEICDLDPSDMEMAMSYMYEVQYIEPGQPERSRGERRKEGMVDRSVHSVRATRKPSYSSVKASTPLLMITDDRLGHSDVPRDDGEDDFVDTPPDGREQRSILIRLVTGYSTFAVFISHRVHTSHVLETGHRTGIWTIEVFTIVLPLIMGTHMVQVVDEMRKQFFKQLTKLQTENRRMSVAIDAMKSEISSLKHDQETEISSLEHDYQNKLNTIVHIQGKIHTDLIDIRSNMQFMIEFVAALISSSMEEFLTKFRDKSGLNIVGDAEITIDSKGKEPTKSIKVETYVESIVYDVLKDTESAEKVVSRNNSVRYVNYCTLHVPTSHSPYQINMQKSPISVPSSRLPVKRAPRQAKALQSPYVHEGKQIKHPSNVVIFLHYNQSADHADIADFQSWFQRGYKPYNKYELFFAYHYN</sequence>
<gene>
    <name evidence="2" type="ORF">OLEA9_A009365</name>
</gene>
<organism evidence="2 3">
    <name type="scientific">Olea europaea subsp. europaea</name>
    <dbReference type="NCBI Taxonomy" id="158383"/>
    <lineage>
        <taxon>Eukaryota</taxon>
        <taxon>Viridiplantae</taxon>
        <taxon>Streptophyta</taxon>
        <taxon>Embryophyta</taxon>
        <taxon>Tracheophyta</taxon>
        <taxon>Spermatophyta</taxon>
        <taxon>Magnoliopsida</taxon>
        <taxon>eudicotyledons</taxon>
        <taxon>Gunneridae</taxon>
        <taxon>Pentapetalae</taxon>
        <taxon>asterids</taxon>
        <taxon>lamiids</taxon>
        <taxon>Lamiales</taxon>
        <taxon>Oleaceae</taxon>
        <taxon>Oleeae</taxon>
        <taxon>Olea</taxon>
    </lineage>
</organism>
<feature type="region of interest" description="Disordered" evidence="1">
    <location>
        <begin position="124"/>
        <end position="144"/>
    </location>
</feature>
<keyword evidence="3" id="KW-1185">Reference proteome</keyword>
<reference evidence="2 3" key="1">
    <citation type="submission" date="2019-12" db="EMBL/GenBank/DDBJ databases">
        <authorList>
            <person name="Alioto T."/>
            <person name="Alioto T."/>
            <person name="Gomez Garrido J."/>
        </authorList>
    </citation>
    <scope>NUCLEOTIDE SEQUENCE [LARGE SCALE GENOMIC DNA]</scope>
</reference>
<feature type="region of interest" description="Disordered" evidence="1">
    <location>
        <begin position="1"/>
        <end position="53"/>
    </location>
</feature>
<evidence type="ECO:0000313" key="2">
    <source>
        <dbReference type="EMBL" id="CAA3022530.1"/>
    </source>
</evidence>
<comment type="caution">
    <text evidence="2">The sequence shown here is derived from an EMBL/GenBank/DDBJ whole genome shotgun (WGS) entry which is preliminary data.</text>
</comment>
<evidence type="ECO:0000256" key="1">
    <source>
        <dbReference type="SAM" id="MobiDB-lite"/>
    </source>
</evidence>
<dbReference type="Proteomes" id="UP000594638">
    <property type="component" value="Unassembled WGS sequence"/>
</dbReference>
<name>A0A8S0UW61_OLEEU</name>
<protein>
    <submittedName>
        <fullName evidence="2">Uncharacterized protein</fullName>
    </submittedName>
</protein>
<dbReference type="AlphaFoldDB" id="A0A8S0UW61"/>
<evidence type="ECO:0000313" key="3">
    <source>
        <dbReference type="Proteomes" id="UP000594638"/>
    </source>
</evidence>
<feature type="compositionally biased region" description="Basic and acidic residues" evidence="1">
    <location>
        <begin position="79"/>
        <end position="97"/>
    </location>
</feature>
<feature type="compositionally biased region" description="Basic and acidic residues" evidence="1">
    <location>
        <begin position="124"/>
        <end position="133"/>
    </location>
</feature>
<dbReference type="Gramene" id="OE9A009365T1">
    <property type="protein sequence ID" value="OE9A009365C1"/>
    <property type="gene ID" value="OE9A009365"/>
</dbReference>
<feature type="compositionally biased region" description="Basic and acidic residues" evidence="1">
    <location>
        <begin position="22"/>
        <end position="35"/>
    </location>
</feature>
<accession>A0A8S0UW61</accession>